<dbReference type="EMBL" id="LNGE01000031">
    <property type="protein sequence ID" value="KYC45087.1"/>
    <property type="molecule type" value="Genomic_DNA"/>
</dbReference>
<accession>A0A150IU35</accession>
<dbReference type="InterPro" id="IPR025272">
    <property type="entry name" value="SocA_Panacea"/>
</dbReference>
<comment type="caution">
    <text evidence="2">The sequence shown here is derived from an EMBL/GenBank/DDBJ whole genome shotgun (WGS) entry which is preliminary data.</text>
</comment>
<dbReference type="Proteomes" id="UP000091929">
    <property type="component" value="Unassembled WGS sequence"/>
</dbReference>
<dbReference type="EMBL" id="LNGF01000003">
    <property type="protein sequence ID" value="KYC48521.1"/>
    <property type="molecule type" value="Genomic_DNA"/>
</dbReference>
<reference evidence="5 6" key="1">
    <citation type="journal article" date="2016" name="ISME J.">
        <title>Chasing the elusive Euryarchaeota class WSA2: genomes reveal a uniquely fastidious methyl-reducing methanogen.</title>
        <authorList>
            <person name="Nobu M.K."/>
            <person name="Narihiro T."/>
            <person name="Kuroda K."/>
            <person name="Mei R."/>
            <person name="Liu W.T."/>
        </authorList>
    </citation>
    <scope>NUCLEOTIDE SEQUENCE [LARGE SCALE GENOMIC DNA]</scope>
    <source>
        <strain evidence="2">B03fssc0709_Meth_Bin005</strain>
        <strain evidence="3">B15fssc0709_Meth_Bin003</strain>
        <strain evidence="4">BMIXfssc0709_Meth_Bin006</strain>
    </source>
</reference>
<proteinExistence type="predicted"/>
<dbReference type="Proteomes" id="UP000092403">
    <property type="component" value="Unassembled WGS sequence"/>
</dbReference>
<evidence type="ECO:0000313" key="4">
    <source>
        <dbReference type="EMBL" id="KYC51309.1"/>
    </source>
</evidence>
<gene>
    <name evidence="2" type="ORF">APG10_01183</name>
    <name evidence="3" type="ORF">APG11_00191</name>
    <name evidence="4" type="ORF">APG12_00235</name>
</gene>
<dbReference type="Proteomes" id="UP000092401">
    <property type="component" value="Unassembled WGS sequence"/>
</dbReference>
<name>A0A150IJF2_9EURY</name>
<protein>
    <recommendedName>
        <fullName evidence="1">Antitoxin SocA-like Panacea domain-containing protein</fullName>
    </recommendedName>
</protein>
<evidence type="ECO:0000313" key="3">
    <source>
        <dbReference type="EMBL" id="KYC48521.1"/>
    </source>
</evidence>
<evidence type="ECO:0000313" key="6">
    <source>
        <dbReference type="Proteomes" id="UP000092401"/>
    </source>
</evidence>
<accession>A0A150J267</accession>
<organism evidence="2 6">
    <name type="scientific">Candidatus Methanofastidiosum methylothiophilum</name>
    <dbReference type="NCBI Taxonomy" id="1705564"/>
    <lineage>
        <taxon>Archaea</taxon>
        <taxon>Methanobacteriati</taxon>
        <taxon>Methanobacteriota</taxon>
        <taxon>Stenosarchaea group</taxon>
        <taxon>Candidatus Methanofastidiosia</taxon>
        <taxon>Candidatus Methanofastidiosales</taxon>
        <taxon>Candidatus Methanofastidiosaceae</taxon>
        <taxon>Candidatus Methanofastidiosum</taxon>
    </lineage>
</organism>
<evidence type="ECO:0000259" key="1">
    <source>
        <dbReference type="Pfam" id="PF13274"/>
    </source>
</evidence>
<evidence type="ECO:0000313" key="5">
    <source>
        <dbReference type="Proteomes" id="UP000091929"/>
    </source>
</evidence>
<feature type="domain" description="Antitoxin SocA-like Panacea" evidence="1">
    <location>
        <begin position="31"/>
        <end position="140"/>
    </location>
</feature>
<sequence length="171" mass="20067">MMQTNIVKLEQVLHYIINEVGAMPHVGKTVLYKHLYFCDFNYYEIYEEHLTGEEYFKLPLGPAPKNFDKIITKLIEDGKIEKIDSDYFGHPQEKYLSLKKPDVSCLEGKELKVIEDTIKELKYLNASQISAFSHEDIPWKATDDKEIIEYNLVFYRSDLTSVREDKNETCD</sequence>
<evidence type="ECO:0000313" key="2">
    <source>
        <dbReference type="EMBL" id="KYC45087.1"/>
    </source>
</evidence>
<dbReference type="EMBL" id="LNJC01000002">
    <property type="protein sequence ID" value="KYC51309.1"/>
    <property type="molecule type" value="Genomic_DNA"/>
</dbReference>
<dbReference type="Pfam" id="PF13274">
    <property type="entry name" value="SocA_Panacea"/>
    <property type="match status" value="1"/>
</dbReference>
<dbReference type="AlphaFoldDB" id="A0A150IJF2"/>
<accession>A0A150IJF2</accession>